<evidence type="ECO:0000313" key="4">
    <source>
        <dbReference type="Proteomes" id="UP000215155"/>
    </source>
</evidence>
<comment type="caution">
    <text evidence="3">The sequence shown here is derived from an EMBL/GenBank/DDBJ whole genome shotgun (WGS) entry which is preliminary data.</text>
</comment>
<dbReference type="InterPro" id="IPR006073">
    <property type="entry name" value="GTP-bd"/>
</dbReference>
<name>A0AA91YWB8_9BACT</name>
<sequence length="815" mass="92484">MDKVEYKKIAYLLGCYMVIVDKEINQMEVDVLDNYLPLSKEDELYHQRMQIFSDDEERMKLKDILDKLVMANYSVAQKTEIATLLARIAYGDDYMATSELELLNKVGKLLKLDIGKIVEETQSESNGRIASSQLSSLKRFVGKMENTIYQNFANSDKKSVVDMMLGGLGYSASIAQITEDAEKDLARVTRIIDDLNCMLNEEYNHLASIKPSSKKVSKEVLKIEQIIQGIRGSFNEIIDNSLTSNREVLDKKRRNIRYFTIAFMGRTKAGKSTLHKVITQQENDDIGVGKLRTTRYNRSWYWNKLRIVDTPGIGAPGGEADTEIAKSIIDEADVVCYVVTSDSIQETEFDFFSTIKERNKPLYIILNVKSNLNQAIRLKRFIANPDDWRLGDGPQSIKGHIERIHDKLDGKYNMDAVRIIPIHLLAAQIALSGEQDSKTSKILFDASNISEFTNSVKKEVQLSGSLKKSLSVIDGTSYQINTIWHKIYADLKSLKEGNEVLKKKQAKNHMFFKKELAQVEQYLMDIFKNTKKEFQNCASTFASEHYDDEEAGKAWSNDAVVKSINKRLEQQIQERYNDLNEKIKSELEEMIMDMRISLATNNIGSDVSGESVTNTRLAAGVFGSIMTAAAPFIIPNFWNPFGWSVAVGTVIVGILGSIFTSLFTSKSEKIRKATENLRKQLYDSIDSGIDKNLKQVLENTRKSINDTYKTIDSVFNAYTKNADDIIMDMEKLVKQVQENENAINSLVSLRILDFVGKNPVKEISINEMSNQVLCDGYPVERDWKKQSIKFLYDTGLTGKNIQKIEKATQMTIKTK</sequence>
<dbReference type="InterPro" id="IPR029024">
    <property type="entry name" value="TerB-like"/>
</dbReference>
<dbReference type="GO" id="GO:0005525">
    <property type="term" value="F:GTP binding"/>
    <property type="evidence" value="ECO:0007669"/>
    <property type="project" value="InterPro"/>
</dbReference>
<keyword evidence="1" id="KW-1133">Transmembrane helix</keyword>
<organism evidence="3 4">
    <name type="scientific">Segatella copri</name>
    <dbReference type="NCBI Taxonomy" id="165179"/>
    <lineage>
        <taxon>Bacteria</taxon>
        <taxon>Pseudomonadati</taxon>
        <taxon>Bacteroidota</taxon>
        <taxon>Bacteroidia</taxon>
        <taxon>Bacteroidales</taxon>
        <taxon>Prevotellaceae</taxon>
        <taxon>Segatella</taxon>
    </lineage>
</organism>
<dbReference type="InterPro" id="IPR027417">
    <property type="entry name" value="P-loop_NTPase"/>
</dbReference>
<dbReference type="Gene3D" id="3.40.50.300">
    <property type="entry name" value="P-loop containing nucleotide triphosphate hydrolases"/>
    <property type="match status" value="1"/>
</dbReference>
<accession>A0AA91YWB8</accession>
<keyword evidence="1" id="KW-0812">Transmembrane</keyword>
<gene>
    <name evidence="3" type="ORF">CFT61_12380</name>
</gene>
<dbReference type="SUPFAM" id="SSF52540">
    <property type="entry name" value="P-loop containing nucleoside triphosphate hydrolases"/>
    <property type="match status" value="1"/>
</dbReference>
<dbReference type="RefSeq" id="WP_089544723.1">
    <property type="nucleotide sequence ID" value="NZ_NMPZ01000021.1"/>
</dbReference>
<reference evidence="3 4" key="1">
    <citation type="submission" date="2017-07" db="EMBL/GenBank/DDBJ databases">
        <title>Draft genome sequence of Prevotella copri isolated from the gut of healthy adult Indian.</title>
        <authorList>
            <person name="Das B."/>
            <person name="Bag S."/>
            <person name="Ghosh T.S."/>
        </authorList>
    </citation>
    <scope>NUCLEOTIDE SEQUENCE [LARGE SCALE GENOMIC DNA]</scope>
    <source>
        <strain evidence="3 4">Indica</strain>
    </source>
</reference>
<dbReference type="SUPFAM" id="SSF158682">
    <property type="entry name" value="TerB-like"/>
    <property type="match status" value="1"/>
</dbReference>
<dbReference type="AlphaFoldDB" id="A0AA91YWB8"/>
<evidence type="ECO:0000256" key="1">
    <source>
        <dbReference type="SAM" id="Phobius"/>
    </source>
</evidence>
<proteinExistence type="predicted"/>
<feature type="transmembrane region" description="Helical" evidence="1">
    <location>
        <begin position="641"/>
        <end position="663"/>
    </location>
</feature>
<evidence type="ECO:0000259" key="2">
    <source>
        <dbReference type="Pfam" id="PF01926"/>
    </source>
</evidence>
<dbReference type="Proteomes" id="UP000215155">
    <property type="component" value="Unassembled WGS sequence"/>
</dbReference>
<keyword evidence="1" id="KW-0472">Membrane</keyword>
<feature type="domain" description="G" evidence="2">
    <location>
        <begin position="260"/>
        <end position="367"/>
    </location>
</feature>
<protein>
    <recommendedName>
        <fullName evidence="2">G domain-containing protein</fullName>
    </recommendedName>
</protein>
<dbReference type="Pfam" id="PF01926">
    <property type="entry name" value="MMR_HSR1"/>
    <property type="match status" value="1"/>
</dbReference>
<dbReference type="EMBL" id="NMPZ01000021">
    <property type="protein sequence ID" value="OXL43243.1"/>
    <property type="molecule type" value="Genomic_DNA"/>
</dbReference>
<evidence type="ECO:0000313" key="3">
    <source>
        <dbReference type="EMBL" id="OXL43243.1"/>
    </source>
</evidence>
<dbReference type="Gene3D" id="1.10.3680.10">
    <property type="entry name" value="TerB-like"/>
    <property type="match status" value="1"/>
</dbReference>